<evidence type="ECO:0000313" key="4">
    <source>
        <dbReference type="Proteomes" id="UP000244722"/>
    </source>
</evidence>
<reference evidence="3 4" key="1">
    <citation type="submission" date="2017-04" db="EMBL/GenBank/DDBJ databases">
        <title>Draft genome sequence of Tuber borchii Vittad., a whitish edible truffle.</title>
        <authorList>
            <consortium name="DOE Joint Genome Institute"/>
            <person name="Murat C."/>
            <person name="Kuo A."/>
            <person name="Barry K.W."/>
            <person name="Clum A."/>
            <person name="Dockter R.B."/>
            <person name="Fauchery L."/>
            <person name="Iotti M."/>
            <person name="Kohler A."/>
            <person name="Labutti K."/>
            <person name="Lindquist E.A."/>
            <person name="Lipzen A."/>
            <person name="Ohm R.A."/>
            <person name="Wang M."/>
            <person name="Grigoriev I.V."/>
            <person name="Zambonelli A."/>
            <person name="Martin F.M."/>
        </authorList>
    </citation>
    <scope>NUCLEOTIDE SEQUENCE [LARGE SCALE GENOMIC DNA]</scope>
    <source>
        <strain evidence="3 4">Tbo3840</strain>
    </source>
</reference>
<feature type="compositionally biased region" description="Acidic residues" evidence="2">
    <location>
        <begin position="42"/>
        <end position="69"/>
    </location>
</feature>
<comment type="caution">
    <text evidence="3">The sequence shown here is derived from an EMBL/GenBank/DDBJ whole genome shotgun (WGS) entry which is preliminary data.</text>
</comment>
<dbReference type="GO" id="GO:0016740">
    <property type="term" value="F:transferase activity"/>
    <property type="evidence" value="ECO:0007669"/>
    <property type="project" value="UniProtKB-KW"/>
</dbReference>
<accession>A0A2T7A002</accession>
<feature type="compositionally biased region" description="Acidic residues" evidence="2">
    <location>
        <begin position="88"/>
        <end position="103"/>
    </location>
</feature>
<dbReference type="Pfam" id="PF14377">
    <property type="entry name" value="UBM"/>
    <property type="match status" value="2"/>
</dbReference>
<dbReference type="EMBL" id="NESQ01000051">
    <property type="protein sequence ID" value="PUU81078.1"/>
    <property type="molecule type" value="Genomic_DNA"/>
</dbReference>
<protein>
    <submittedName>
        <fullName evidence="3">Uncharacterized protein</fullName>
    </submittedName>
</protein>
<sequence length="558" mass="61996">MDDDEMEMEEEMEGESDSDISDEEHEEGDGMDVEIVVKAEQESEDDGGDGDDEDSDDMDDEVEILDEMAQDQVHYGSGGEEDRQSEGSEGEDQGDEILPDNDIEAIVRPPRGSDEPPEHGYEDRGDGFIDDGAEEDDEDDDDMGEEEAMIQEDYEDDGGAFSAVPWGWADETGEAPMMTRAHPRDHGGWYPLRPRESPVFTSNAAPPRYYMGGTAPRATDNVDQNPLLQHNSNNKQAIDGMHATGGVSMINTLMSLMTRPGQHLHVHANGASIQFQATLPHLAHHRHHHGAPSMPRGLRSIFEAARPQPDVQRHHLEDPQTAVSSFVPTLNPVLLVPPAIEEERITKEKQEKARLEMIQIEEERKGGEEEERIAREKAEEEERIRKEAEEREAAEAVELGEPPSVEAGLSDLSTPRATVRIRGREMDITGMDIDHGFLEALPEELREEVLTLHIRERRAAALTNDQPSEISRGFQEALPDEIRDEPLTQEAADHGRRERDQARPPGASTGPADLDLASFLATLEPDIRQTILLEQDDESLAQLPQTIVAEANQQGTAI</sequence>
<proteinExistence type="predicted"/>
<dbReference type="AlphaFoldDB" id="A0A2T7A002"/>
<evidence type="ECO:0000256" key="1">
    <source>
        <dbReference type="ARBA" id="ARBA00022679"/>
    </source>
</evidence>
<feature type="region of interest" description="Disordered" evidence="2">
    <location>
        <begin position="364"/>
        <end position="397"/>
    </location>
</feature>
<gene>
    <name evidence="3" type="ORF">B9Z19DRAFT_1122592</name>
</gene>
<evidence type="ECO:0000256" key="2">
    <source>
        <dbReference type="SAM" id="MobiDB-lite"/>
    </source>
</evidence>
<feature type="region of interest" description="Disordered" evidence="2">
    <location>
        <begin position="1"/>
        <end position="144"/>
    </location>
</feature>
<feature type="compositionally biased region" description="Basic and acidic residues" evidence="2">
    <location>
        <begin position="480"/>
        <end position="502"/>
    </location>
</feature>
<feature type="compositionally biased region" description="Acidic residues" evidence="2">
    <location>
        <begin position="128"/>
        <end position="144"/>
    </location>
</feature>
<dbReference type="InterPro" id="IPR025527">
    <property type="entry name" value="HUWE1/Rev1_UBM"/>
</dbReference>
<feature type="compositionally biased region" description="Basic and acidic residues" evidence="2">
    <location>
        <begin position="364"/>
        <end position="394"/>
    </location>
</feature>
<evidence type="ECO:0000313" key="3">
    <source>
        <dbReference type="EMBL" id="PUU81078.1"/>
    </source>
</evidence>
<organism evidence="3 4">
    <name type="scientific">Tuber borchii</name>
    <name type="common">White truffle</name>
    <dbReference type="NCBI Taxonomy" id="42251"/>
    <lineage>
        <taxon>Eukaryota</taxon>
        <taxon>Fungi</taxon>
        <taxon>Dikarya</taxon>
        <taxon>Ascomycota</taxon>
        <taxon>Pezizomycotina</taxon>
        <taxon>Pezizomycetes</taxon>
        <taxon>Pezizales</taxon>
        <taxon>Tuberaceae</taxon>
        <taxon>Tuber</taxon>
    </lineage>
</organism>
<dbReference type="OrthoDB" id="428895at2759"/>
<keyword evidence="1" id="KW-0808">Transferase</keyword>
<dbReference type="Proteomes" id="UP000244722">
    <property type="component" value="Unassembled WGS sequence"/>
</dbReference>
<feature type="compositionally biased region" description="Basic and acidic residues" evidence="2">
    <location>
        <begin position="111"/>
        <end position="127"/>
    </location>
</feature>
<feature type="compositionally biased region" description="Acidic residues" evidence="2">
    <location>
        <begin position="1"/>
        <end position="32"/>
    </location>
</feature>
<dbReference type="STRING" id="42251.A0A2T7A002"/>
<name>A0A2T7A002_TUBBO</name>
<keyword evidence="4" id="KW-1185">Reference proteome</keyword>
<feature type="region of interest" description="Disordered" evidence="2">
    <location>
        <begin position="477"/>
        <end position="513"/>
    </location>
</feature>